<dbReference type="GO" id="GO:0008509">
    <property type="term" value="F:monoatomic anion transmembrane transporter activity"/>
    <property type="evidence" value="ECO:0007669"/>
    <property type="project" value="InterPro"/>
</dbReference>
<dbReference type="GO" id="GO:0008510">
    <property type="term" value="F:sodium:bicarbonate symporter activity"/>
    <property type="evidence" value="ECO:0007669"/>
    <property type="project" value="TreeGrafter"/>
</dbReference>
<dbReference type="EMBL" id="VCGU01000459">
    <property type="protein sequence ID" value="TRY60991.1"/>
    <property type="molecule type" value="Genomic_DNA"/>
</dbReference>
<dbReference type="InterPro" id="IPR016152">
    <property type="entry name" value="PTrfase/Anion_transptr"/>
</dbReference>
<evidence type="ECO:0000256" key="2">
    <source>
        <dbReference type="ARBA" id="ARBA00010993"/>
    </source>
</evidence>
<dbReference type="PRINTS" id="PR01231">
    <property type="entry name" value="HCO3TRNSPORT"/>
</dbReference>
<dbReference type="Proteomes" id="UP000318571">
    <property type="component" value="Chromosome 8"/>
</dbReference>
<dbReference type="InterPro" id="IPR003020">
    <property type="entry name" value="HCO3_transpt_euk"/>
</dbReference>
<feature type="compositionally biased region" description="Low complexity" evidence="10">
    <location>
        <begin position="79"/>
        <end position="92"/>
    </location>
</feature>
<feature type="region of interest" description="Disordered" evidence="10">
    <location>
        <begin position="63"/>
        <end position="100"/>
    </location>
</feature>
<dbReference type="InterPro" id="IPR011531">
    <property type="entry name" value="HCO3_transpt-like_TM_dom"/>
</dbReference>
<dbReference type="AlphaFoldDB" id="A0A553N6D2"/>
<proteinExistence type="inferred from homology"/>
<evidence type="ECO:0000256" key="10">
    <source>
        <dbReference type="SAM" id="MobiDB-lite"/>
    </source>
</evidence>
<evidence type="ECO:0000313" key="13">
    <source>
        <dbReference type="EMBL" id="TRY60991.1"/>
    </source>
</evidence>
<keyword evidence="5 9" id="KW-0812">Transmembrane</keyword>
<feature type="transmembrane region" description="Helical" evidence="9">
    <location>
        <begin position="581"/>
        <end position="607"/>
    </location>
</feature>
<feature type="transmembrane region" description="Helical" evidence="9">
    <location>
        <begin position="731"/>
        <end position="755"/>
    </location>
</feature>
<feature type="compositionally biased region" description="Polar residues" evidence="10">
    <location>
        <begin position="63"/>
        <end position="73"/>
    </location>
</feature>
<evidence type="ECO:0000256" key="8">
    <source>
        <dbReference type="ARBA" id="ARBA00023136"/>
    </source>
</evidence>
<feature type="domain" description="Bicarbonate transporter-like transmembrane" evidence="11">
    <location>
        <begin position="467"/>
        <end position="1015"/>
    </location>
</feature>
<sequence length="1164" mass="130436">MSPILTTMDEADETDFRPWNVENGGQITADPAKALTTSKLTPSEASNHHVAYIRTKHLAKSNVNASGSSSNLVDKSKSKASLSKSVSSSALKRTATSTPPTERVQFLLGTDNYGNDTGLEPHPLFAEMEELFEENVEHGGNRWSKPHVATLSLHSLFQLRGHLNSGTVMLDMYAKTLEDIADLVLDQWINKGALYHDQRNGIREVILKTHSHHHEKHKSKNEPKQDALIPIIRSLADIGRRFTDSGFHHESTAGNSSFARSPSSDALHKVCTTQRSQYSMYHVNMAFKLDEYNFGTCSNFQGNTHFIKKIPKDAEASSILVGETNLVEKPLVCFVRLSEATYIGDLTEVEIPTRFVFLLLGPSNAPVNSYHEIGRSVATIMCDEVFHDVAYKARNTDDLLAGIDEFLDSVTVLPPGEWDPSIRIEPPDFVPPQDSRKHPKRPMQTIQTEQEIIYKEREKSGLVRSKKLFGGLINDVKRKLPWYLSDFKDAAAIQCVASFIFIYFGVLAPVITFGGLLGEATEENISVIEALVGGMFVGVAYGLFSGQPLSILGPTGPVLVFETIVYDLCRNYEWTYLSFRFWIGFWVGLILLLLVATDASVMVCFITRFTEENFATLIGVIFIKSAVEKILAIGTTHPLHEDNCICVRTGDPNQTTPEDETGPLVSALSNASSKMFHCFYEIDGHISNSYENEACHVVPNVLMTSILLFCGTYMISTILKQFKNANYFPTIVRSLVSDFAVIIALFLMTLVDMYLNVDTPKLFVPSSFKPTLSGRSWLVDPFGGNPWWTCILAFFPALLATILVFMDQQITVVIVNRKENLLQKGCGFHLDLFVVAIMIIVCSMFGFPWCEASTVPSIIHVQSLKKESESSAPGEKPQFLGVREQRATHVLAFLLIGLSIFMAPVLGYIPMPVLFGVFLYMGTASIHGLQLVDRISLFFMPKKFQPDLPYLRRVPLKRVHLFTLIQILCLAALWVVKDIQETSILFPIMLIVMVGVRKSLEKLFHEEELRILDDVFPSFKRAKQMDEEELEVKENDVISLRLSTSGKLEVPISNGKVLSIPMDTVQSGGTGTRPKHGFNITEEMNKSSLWLSMEGSQTDLKKHDGARKRRKPRRKRSKTDIHRGQEERDIMEDEGEEDLSRNKNYDVESNSLDLEDEGIIFGKK</sequence>
<dbReference type="SUPFAM" id="SSF55804">
    <property type="entry name" value="Phoshotransferase/anion transport protein"/>
    <property type="match status" value="1"/>
</dbReference>
<feature type="domain" description="Band 3 cytoplasmic" evidence="12">
    <location>
        <begin position="132"/>
        <end position="420"/>
    </location>
</feature>
<evidence type="ECO:0000256" key="1">
    <source>
        <dbReference type="ARBA" id="ARBA00004554"/>
    </source>
</evidence>
<dbReference type="NCBIfam" id="TIGR00834">
    <property type="entry name" value="ae"/>
    <property type="match status" value="1"/>
</dbReference>
<keyword evidence="3 9" id="KW-0813">Transport</keyword>
<feature type="transmembrane region" description="Helical" evidence="9">
    <location>
        <begin position="786"/>
        <end position="806"/>
    </location>
</feature>
<evidence type="ECO:0000313" key="14">
    <source>
        <dbReference type="Proteomes" id="UP000318571"/>
    </source>
</evidence>
<organism evidence="13 14">
    <name type="scientific">Tigriopus californicus</name>
    <name type="common">Marine copepod</name>
    <dbReference type="NCBI Taxonomy" id="6832"/>
    <lineage>
        <taxon>Eukaryota</taxon>
        <taxon>Metazoa</taxon>
        <taxon>Ecdysozoa</taxon>
        <taxon>Arthropoda</taxon>
        <taxon>Crustacea</taxon>
        <taxon>Multicrustacea</taxon>
        <taxon>Hexanauplia</taxon>
        <taxon>Copepoda</taxon>
        <taxon>Harpacticoida</taxon>
        <taxon>Harpacticidae</taxon>
        <taxon>Tigriopus</taxon>
    </lineage>
</organism>
<dbReference type="Gene3D" id="3.40.930.10">
    <property type="entry name" value="Mannitol-specific EII, Chain A"/>
    <property type="match status" value="1"/>
</dbReference>
<keyword evidence="7 9" id="KW-0406">Ion transport</keyword>
<dbReference type="Pfam" id="PF00955">
    <property type="entry name" value="HCO3_cotransp"/>
    <property type="match status" value="1"/>
</dbReference>
<gene>
    <name evidence="13" type="ORF">TCAL_01462</name>
</gene>
<feature type="transmembrane region" description="Helical" evidence="9">
    <location>
        <begin position="959"/>
        <end position="976"/>
    </location>
</feature>
<dbReference type="GO" id="GO:0051453">
    <property type="term" value="P:regulation of intracellular pH"/>
    <property type="evidence" value="ECO:0007669"/>
    <property type="project" value="TreeGrafter"/>
</dbReference>
<feature type="transmembrane region" description="Helical" evidence="9">
    <location>
        <begin position="827"/>
        <end position="847"/>
    </location>
</feature>
<feature type="compositionally biased region" description="Basic residues" evidence="10">
    <location>
        <begin position="1104"/>
        <end position="1117"/>
    </location>
</feature>
<accession>A0A553N6D2</accession>
<evidence type="ECO:0000256" key="4">
    <source>
        <dbReference type="ARBA" id="ARBA00022475"/>
    </source>
</evidence>
<dbReference type="PANTHER" id="PTHR11453:SF36">
    <property type="entry name" value="ANION EXCHANGE PROTEIN"/>
    <property type="match status" value="1"/>
</dbReference>
<dbReference type="InterPro" id="IPR013769">
    <property type="entry name" value="Band3_cytoplasmic_dom"/>
</dbReference>
<feature type="transmembrane region" description="Helical" evidence="9">
    <location>
        <begin position="614"/>
        <end position="633"/>
    </location>
</feature>
<evidence type="ECO:0000256" key="9">
    <source>
        <dbReference type="RuleBase" id="RU362035"/>
    </source>
</evidence>
<comment type="subcellular location">
    <subcellularLocation>
        <location evidence="1">Basolateral cell membrane</location>
        <topology evidence="1">Multi-pass membrane protein</topology>
    </subcellularLocation>
    <subcellularLocation>
        <location evidence="9">Membrane</location>
        <topology evidence="9">Multi-pass membrane protein</topology>
    </subcellularLocation>
</comment>
<comment type="similarity">
    <text evidence="2 9">Belongs to the anion exchanger (TC 2.A.31) family.</text>
</comment>
<keyword evidence="6 9" id="KW-1133">Transmembrane helix</keyword>
<keyword evidence="4" id="KW-1003">Cell membrane</keyword>
<keyword evidence="14" id="KW-1185">Reference proteome</keyword>
<dbReference type="PANTHER" id="PTHR11453">
    <property type="entry name" value="ANION EXCHANGE PROTEIN"/>
    <property type="match status" value="1"/>
</dbReference>
<reference evidence="13 14" key="1">
    <citation type="journal article" date="2018" name="Nat. Ecol. Evol.">
        <title>Genomic signatures of mitonuclear coevolution across populations of Tigriopus californicus.</title>
        <authorList>
            <person name="Barreto F.S."/>
            <person name="Watson E.T."/>
            <person name="Lima T.G."/>
            <person name="Willett C.S."/>
            <person name="Edmands S."/>
            <person name="Li W."/>
            <person name="Burton R.S."/>
        </authorList>
    </citation>
    <scope>NUCLEOTIDE SEQUENCE [LARGE SCALE GENOMIC DNA]</scope>
    <source>
        <strain evidence="13 14">San Diego</strain>
    </source>
</reference>
<feature type="transmembrane region" description="Helical" evidence="9">
    <location>
        <begin position="697"/>
        <end position="719"/>
    </location>
</feature>
<dbReference type="GO" id="GO:0016323">
    <property type="term" value="C:basolateral plasma membrane"/>
    <property type="evidence" value="ECO:0007669"/>
    <property type="project" value="UniProtKB-SubCell"/>
</dbReference>
<dbReference type="FunFam" id="1.10.287.570:FF:000001">
    <property type="entry name" value="Anion exchange protein"/>
    <property type="match status" value="1"/>
</dbReference>
<keyword evidence="8 9" id="KW-0472">Membrane</keyword>
<protein>
    <recommendedName>
        <fullName evidence="9">Anion exchange protein</fullName>
    </recommendedName>
</protein>
<dbReference type="Gene3D" id="1.10.287.570">
    <property type="entry name" value="Helical hairpin bin"/>
    <property type="match status" value="1"/>
</dbReference>
<feature type="transmembrane region" description="Helical" evidence="9">
    <location>
        <begin position="525"/>
        <end position="544"/>
    </location>
</feature>
<evidence type="ECO:0000259" key="11">
    <source>
        <dbReference type="Pfam" id="PF00955"/>
    </source>
</evidence>
<comment type="caution">
    <text evidence="13">The sequence shown here is derived from an EMBL/GenBank/DDBJ whole genome shotgun (WGS) entry which is preliminary data.</text>
</comment>
<dbReference type="InterPro" id="IPR003024">
    <property type="entry name" value="Na/HCO3_transpt"/>
</dbReference>
<evidence type="ECO:0000256" key="6">
    <source>
        <dbReference type="ARBA" id="ARBA00022989"/>
    </source>
</evidence>
<evidence type="ECO:0000256" key="3">
    <source>
        <dbReference type="ARBA" id="ARBA00022448"/>
    </source>
</evidence>
<feature type="transmembrane region" description="Helical" evidence="9">
    <location>
        <begin position="890"/>
        <end position="920"/>
    </location>
</feature>
<dbReference type="Pfam" id="PF07565">
    <property type="entry name" value="Band_3_cyto"/>
    <property type="match status" value="1"/>
</dbReference>
<dbReference type="GO" id="GO:0005452">
    <property type="term" value="F:solute:inorganic anion antiporter activity"/>
    <property type="evidence" value="ECO:0007669"/>
    <property type="project" value="InterPro"/>
</dbReference>
<dbReference type="PRINTS" id="PR01232">
    <property type="entry name" value="NAHCO3TRSPRT"/>
</dbReference>
<name>A0A553N6D2_TIGCA</name>
<feature type="transmembrane region" description="Helical" evidence="9">
    <location>
        <begin position="496"/>
        <end position="518"/>
    </location>
</feature>
<evidence type="ECO:0000256" key="5">
    <source>
        <dbReference type="ARBA" id="ARBA00022692"/>
    </source>
</evidence>
<dbReference type="OMA" id="EDAEKEX"/>
<feature type="region of interest" description="Disordered" evidence="10">
    <location>
        <begin position="1093"/>
        <end position="1164"/>
    </location>
</feature>
<evidence type="ECO:0000256" key="7">
    <source>
        <dbReference type="ARBA" id="ARBA00023065"/>
    </source>
</evidence>
<evidence type="ECO:0000259" key="12">
    <source>
        <dbReference type="Pfam" id="PF07565"/>
    </source>
</evidence>
<dbReference type="STRING" id="6832.A0A553N6D2"/>
<feature type="compositionally biased region" description="Basic and acidic residues" evidence="10">
    <location>
        <begin position="1118"/>
        <end position="1128"/>
    </location>
</feature>